<sequence>MDDYCRATTTTATIGAGGNVDGSNNIFPSRTGELLLRPSRSGVYSLKEDLNNGSIIVGGCGSSNIGSMGSVGGFFGSGGIGGMKETNKQPSIRYIRTASIPSIKVEKSLPRLIILDLNGTLIHRTCSDIGKAILRPYIKNFMDYLFSGGYSVMVWSSAQPFNVKKMVKATFGSNEVKLIDVWTRDKFSLTNPQLQPYNSIHLAEFEGTLAFSGTDSELRDVIPYLEILKHQNNVSAYIKESPYRSSDYNSDNENKDNFPIISTIPISSSSSFVVMLLLTLKP</sequence>
<comment type="similarity">
    <text evidence="1">Belongs to the TIM50 family.</text>
</comment>
<dbReference type="SUPFAM" id="SSF56784">
    <property type="entry name" value="HAD-like"/>
    <property type="match status" value="1"/>
</dbReference>
<keyword evidence="4" id="KW-1185">Reference proteome</keyword>
<dbReference type="OrthoDB" id="1711508at2759"/>
<dbReference type="InterPro" id="IPR050365">
    <property type="entry name" value="TIM50"/>
</dbReference>
<gene>
    <name evidence="3" type="ORF">DEBURN_LOCUS5530</name>
</gene>
<name>A0A9N9A6H5_9GLOM</name>
<evidence type="ECO:0000313" key="4">
    <source>
        <dbReference type="Proteomes" id="UP000789706"/>
    </source>
</evidence>
<keyword evidence="1" id="KW-0472">Membrane</keyword>
<dbReference type="PROSITE" id="PS50969">
    <property type="entry name" value="FCP1"/>
    <property type="match status" value="1"/>
</dbReference>
<keyword evidence="1" id="KW-0496">Mitochondrion</keyword>
<dbReference type="Pfam" id="PF03031">
    <property type="entry name" value="NIF"/>
    <property type="match status" value="1"/>
</dbReference>
<comment type="function">
    <text evidence="1">Essential component of the TIM23 complex, a complex that mediates the translocation of transit peptide-containing proteins across the mitochondrial inner membrane.</text>
</comment>
<dbReference type="InterPro" id="IPR036412">
    <property type="entry name" value="HAD-like_sf"/>
</dbReference>
<evidence type="ECO:0000313" key="3">
    <source>
        <dbReference type="EMBL" id="CAG8518297.1"/>
    </source>
</evidence>
<dbReference type="Proteomes" id="UP000789706">
    <property type="component" value="Unassembled WGS sequence"/>
</dbReference>
<keyword evidence="1" id="KW-1133">Transmembrane helix</keyword>
<keyword evidence="1" id="KW-0653">Protein transport</keyword>
<keyword evidence="1" id="KW-0811">Translocation</keyword>
<protein>
    <recommendedName>
        <fullName evidence="1">Mitochondrial import inner membrane translocase subunit TIM50</fullName>
    </recommendedName>
</protein>
<dbReference type="Gene3D" id="3.40.50.1000">
    <property type="entry name" value="HAD superfamily/HAD-like"/>
    <property type="match status" value="1"/>
</dbReference>
<keyword evidence="1" id="KW-0813">Transport</keyword>
<dbReference type="GO" id="GO:0005744">
    <property type="term" value="C:TIM23 mitochondrial import inner membrane translocase complex"/>
    <property type="evidence" value="ECO:0007669"/>
    <property type="project" value="UniProtKB-UniRule"/>
</dbReference>
<keyword evidence="1" id="KW-0812">Transmembrane</keyword>
<evidence type="ECO:0000256" key="1">
    <source>
        <dbReference type="RuleBase" id="RU365079"/>
    </source>
</evidence>
<dbReference type="EMBL" id="CAJVPK010000498">
    <property type="protein sequence ID" value="CAG8518297.1"/>
    <property type="molecule type" value="Genomic_DNA"/>
</dbReference>
<reference evidence="3" key="1">
    <citation type="submission" date="2021-06" db="EMBL/GenBank/DDBJ databases">
        <authorList>
            <person name="Kallberg Y."/>
            <person name="Tangrot J."/>
            <person name="Rosling A."/>
        </authorList>
    </citation>
    <scope>NUCLEOTIDE SEQUENCE</scope>
    <source>
        <strain evidence="3">AZ414A</strain>
    </source>
</reference>
<feature type="domain" description="FCP1 homology" evidence="2">
    <location>
        <begin position="106"/>
        <end position="264"/>
    </location>
</feature>
<evidence type="ECO:0000259" key="2">
    <source>
        <dbReference type="PROSITE" id="PS50969"/>
    </source>
</evidence>
<comment type="subcellular location">
    <subcellularLocation>
        <location evidence="1">Mitochondrion inner membrane</location>
        <topology evidence="1">Single-pass membrane protein</topology>
    </subcellularLocation>
</comment>
<dbReference type="InterPro" id="IPR004274">
    <property type="entry name" value="FCP1_dom"/>
</dbReference>
<keyword evidence="1" id="KW-0809">Transit peptide</keyword>
<organism evidence="3 4">
    <name type="scientific">Diversispora eburnea</name>
    <dbReference type="NCBI Taxonomy" id="1213867"/>
    <lineage>
        <taxon>Eukaryota</taxon>
        <taxon>Fungi</taxon>
        <taxon>Fungi incertae sedis</taxon>
        <taxon>Mucoromycota</taxon>
        <taxon>Glomeromycotina</taxon>
        <taxon>Glomeromycetes</taxon>
        <taxon>Diversisporales</taxon>
        <taxon>Diversisporaceae</taxon>
        <taxon>Diversispora</taxon>
    </lineage>
</organism>
<dbReference type="GO" id="GO:0015031">
    <property type="term" value="P:protein transport"/>
    <property type="evidence" value="ECO:0007669"/>
    <property type="project" value="UniProtKB-KW"/>
</dbReference>
<dbReference type="InterPro" id="IPR023214">
    <property type="entry name" value="HAD_sf"/>
</dbReference>
<dbReference type="PANTHER" id="PTHR12210">
    <property type="entry name" value="DULLARD PROTEIN PHOSPHATASE"/>
    <property type="match status" value="1"/>
</dbReference>
<comment type="subunit">
    <text evidence="1">Component of the TIM23 complex.</text>
</comment>
<dbReference type="AlphaFoldDB" id="A0A9N9A6H5"/>
<comment type="caution">
    <text evidence="3">The sequence shown here is derived from an EMBL/GenBank/DDBJ whole genome shotgun (WGS) entry which is preliminary data.</text>
</comment>
<accession>A0A9N9A6H5</accession>
<feature type="transmembrane region" description="Helical" evidence="1">
    <location>
        <begin position="258"/>
        <end position="280"/>
    </location>
</feature>
<dbReference type="SMART" id="SM00577">
    <property type="entry name" value="CPDc"/>
    <property type="match status" value="1"/>
</dbReference>
<proteinExistence type="inferred from homology"/>